<protein>
    <submittedName>
        <fullName evidence="1">Uncharacterized protein LTHEOB_10743</fullName>
    </submittedName>
</protein>
<dbReference type="EMBL" id="BSXG01000002">
    <property type="protein sequence ID" value="GME22317.1"/>
    <property type="molecule type" value="Genomic_DNA"/>
</dbReference>
<reference evidence="1" key="1">
    <citation type="submission" date="2024-09" db="EMBL/GenBank/DDBJ databases">
        <title>Draft Genome Sequences of Neofusicoccum parvum.</title>
        <authorList>
            <person name="Ashida A."/>
            <person name="Camagna M."/>
            <person name="Tanaka A."/>
            <person name="Takemoto D."/>
        </authorList>
    </citation>
    <scope>NUCLEOTIDE SEQUENCE</scope>
    <source>
        <strain evidence="1">PPO83</strain>
    </source>
</reference>
<keyword evidence="2" id="KW-1185">Reference proteome</keyword>
<name>A0ACB5RP77_9PEZI</name>
<comment type="caution">
    <text evidence="1">The sequence shown here is derived from an EMBL/GenBank/DDBJ whole genome shotgun (WGS) entry which is preliminary data.</text>
</comment>
<organism evidence="1 2">
    <name type="scientific">Neofusicoccum parvum</name>
    <dbReference type="NCBI Taxonomy" id="310453"/>
    <lineage>
        <taxon>Eukaryota</taxon>
        <taxon>Fungi</taxon>
        <taxon>Dikarya</taxon>
        <taxon>Ascomycota</taxon>
        <taxon>Pezizomycotina</taxon>
        <taxon>Dothideomycetes</taxon>
        <taxon>Dothideomycetes incertae sedis</taxon>
        <taxon>Botryosphaeriales</taxon>
        <taxon>Botryosphaeriaceae</taxon>
        <taxon>Neofusicoccum</taxon>
    </lineage>
</organism>
<evidence type="ECO:0000313" key="1">
    <source>
        <dbReference type="EMBL" id="GME22317.1"/>
    </source>
</evidence>
<evidence type="ECO:0000313" key="2">
    <source>
        <dbReference type="Proteomes" id="UP001165186"/>
    </source>
</evidence>
<gene>
    <name evidence="1" type="primary">g10182</name>
    <name evidence="1" type="ORF">NpPPO83_00010182</name>
</gene>
<sequence>MSMPWFTTGEPSNCCTCASLPASAPREHLNPDTPPLASDTMRTASPSSQAQQQAQRAHQRRKSSTASSASAAASASGEPPVKKFACAFEGCGRAFTRSEHLQRHLLNHTAGESTCERCRAHFKRKDLLERHMQRHRQKDEEAGGEGAGVLNTRKRMWKDHEGNIVTKRPNLGKKSAHRASPSSDQHQRSLSTSSAGSQEDVVRALHGEPPISPPISSTHSSQSDGYGRRSSDACDQTADPTIETWVFPPLELSPAPEPHAYPEPEPLAQETDRFWSNAGGLPASSLRNLSDDVPYDDIFNPDTASSFNMPFTTMSNYNWLFDVDLGATAAVHQQFATSPPDLLSGVPAEHTPAPTFDASHVETVLLVSVLLLGATYCEKDAHQMAVCIHDVLRPQIFAHAGFNAKPDLWVLQTILLVECFGKSRAGQKQHDMAHLFHGLLINLIRRSDCQTIRAPFTNDCSGDLDNDWRKWAEAEQKKRLAYLCFMWDVQHAVLFCQSLCMSAFELRSNLPCNQQLWEADSAELWQRLREKQKSPPLFLSLIKAYLTPGGSSSPRNLNALSRILLLHGLMSISWDMKRRDQTSLGLVGKDPVIGDWKTRMSTSYNTWKADFDTYCTNYLTLFCSNPTSPTQQLRREFVTWSTANTAVYHAAHVLLNAEFLDLQIYAGARHILGRPVGRADHARSQRVVRRWAGAAAEGERLRAATAARHAAQLLRDGVERLDGFDAAGLFHYPWCLYLATLTVWAWWHARPAEAGTRREERRRQQQPPPPSINDEDEDEDESDLGEDGDEDEMVWDAAAELDALVQSMTTDPSSCQDEEEDGWARERRLEEVARATRPATVRRRSTGLTAVVARHLSRVRWAVVHDGMTVLKGLVPWRMIGGAEGLGA</sequence>
<proteinExistence type="predicted"/>
<dbReference type="Proteomes" id="UP001165186">
    <property type="component" value="Unassembled WGS sequence"/>
</dbReference>
<accession>A0ACB5RP77</accession>